<evidence type="ECO:0000313" key="2">
    <source>
        <dbReference type="EMBL" id="KAA0722938.1"/>
    </source>
</evidence>
<dbReference type="Pfam" id="PF00059">
    <property type="entry name" value="Lectin_C"/>
    <property type="match status" value="2"/>
</dbReference>
<organism evidence="2 3">
    <name type="scientific">Triplophysa tibetana</name>
    <dbReference type="NCBI Taxonomy" id="1572043"/>
    <lineage>
        <taxon>Eukaryota</taxon>
        <taxon>Metazoa</taxon>
        <taxon>Chordata</taxon>
        <taxon>Craniata</taxon>
        <taxon>Vertebrata</taxon>
        <taxon>Euteleostomi</taxon>
        <taxon>Actinopterygii</taxon>
        <taxon>Neopterygii</taxon>
        <taxon>Teleostei</taxon>
        <taxon>Ostariophysi</taxon>
        <taxon>Cypriniformes</taxon>
        <taxon>Nemacheilidae</taxon>
        <taxon>Triplophysa</taxon>
    </lineage>
</organism>
<dbReference type="EMBL" id="SOYY01000003">
    <property type="protein sequence ID" value="KAA0722938.1"/>
    <property type="molecule type" value="Genomic_DNA"/>
</dbReference>
<comment type="caution">
    <text evidence="2">The sequence shown here is derived from an EMBL/GenBank/DDBJ whole genome shotgun (WGS) entry which is preliminary data.</text>
</comment>
<feature type="domain" description="C-type lectin" evidence="1">
    <location>
        <begin position="167"/>
        <end position="285"/>
    </location>
</feature>
<dbReference type="PROSITE" id="PS50041">
    <property type="entry name" value="C_TYPE_LECTIN_2"/>
    <property type="match status" value="2"/>
</dbReference>
<dbReference type="PANTHER" id="PTHR45784:SF8">
    <property type="entry name" value="C-TYPE MANNOSE RECEPTOR 2-RELATED"/>
    <property type="match status" value="1"/>
</dbReference>
<dbReference type="AlphaFoldDB" id="A0A5A9PM89"/>
<dbReference type="SUPFAM" id="SSF56436">
    <property type="entry name" value="C-type lectin-like"/>
    <property type="match status" value="2"/>
</dbReference>
<sequence>MANFNEKEESLFLLADNTFKRLDNTLTFAHKDCTAKNTCLEMKTTLSISLFLSLCGLNFSLFRKHLHVNTKLSWNEAQKYCREHHYDLSTLTSKEAQQVIKYQDVNYWAVWVGLYKIPKSLLWIWSGGENEPYFWCPGEPNQLEYEDCAGVVTSNSLLLNINCHTRFTFFCMEMFDLILVNKTKTWEGALDYCRENYIDLVSITSENITTDVKTNTMTSQTLYVWTGLRFLAGHWFWVNGDEYEDGSQNIPLQCPANNLRCAAVDTTLKVLKPQDCEERLNFFCIKMKTKKAM</sequence>
<evidence type="ECO:0000313" key="3">
    <source>
        <dbReference type="Proteomes" id="UP000324632"/>
    </source>
</evidence>
<dbReference type="Gene3D" id="3.10.100.10">
    <property type="entry name" value="Mannose-Binding Protein A, subunit A"/>
    <property type="match status" value="2"/>
</dbReference>
<dbReference type="PANTHER" id="PTHR45784">
    <property type="entry name" value="C-TYPE LECTIN DOMAIN FAMILY 20 MEMBER A-RELATED"/>
    <property type="match status" value="1"/>
</dbReference>
<evidence type="ECO:0000259" key="1">
    <source>
        <dbReference type="PROSITE" id="PS50041"/>
    </source>
</evidence>
<gene>
    <name evidence="2" type="ORF">E1301_Tti015610</name>
</gene>
<proteinExistence type="predicted"/>
<accession>A0A5A9PM89</accession>
<dbReference type="InterPro" id="IPR016187">
    <property type="entry name" value="CTDL_fold"/>
</dbReference>
<dbReference type="SMART" id="SM00034">
    <property type="entry name" value="CLECT"/>
    <property type="match status" value="2"/>
</dbReference>
<protein>
    <recommendedName>
        <fullName evidence="1">C-type lectin domain-containing protein</fullName>
    </recommendedName>
</protein>
<keyword evidence="3" id="KW-1185">Reference proteome</keyword>
<feature type="domain" description="C-type lectin" evidence="1">
    <location>
        <begin position="73"/>
        <end position="172"/>
    </location>
</feature>
<reference evidence="2 3" key="1">
    <citation type="journal article" date="2019" name="Mol. Ecol. Resour.">
        <title>Chromosome-level genome assembly of Triplophysa tibetana, a fish adapted to the harsh high-altitude environment of the Tibetan Plateau.</title>
        <authorList>
            <person name="Yang X."/>
            <person name="Liu H."/>
            <person name="Ma Z."/>
            <person name="Zou Y."/>
            <person name="Zou M."/>
            <person name="Mao Y."/>
            <person name="Li X."/>
            <person name="Wang H."/>
            <person name="Chen T."/>
            <person name="Wang W."/>
            <person name="Yang R."/>
        </authorList>
    </citation>
    <scope>NUCLEOTIDE SEQUENCE [LARGE SCALE GENOMIC DNA]</scope>
    <source>
        <strain evidence="2">TTIB1903HZAU</strain>
        <tissue evidence="2">Muscle</tissue>
    </source>
</reference>
<name>A0A5A9PM89_9TELE</name>
<dbReference type="Proteomes" id="UP000324632">
    <property type="component" value="Chromosome 3"/>
</dbReference>
<dbReference type="InterPro" id="IPR016186">
    <property type="entry name" value="C-type_lectin-like/link_sf"/>
</dbReference>
<dbReference type="InterPro" id="IPR001304">
    <property type="entry name" value="C-type_lectin-like"/>
</dbReference>